<dbReference type="EMBL" id="GL348718">
    <property type="protein sequence ID" value="EFH50460.1"/>
    <property type="molecule type" value="Genomic_DNA"/>
</dbReference>
<gene>
    <name evidence="1" type="ORF">ARALYDRAFT_910488</name>
</gene>
<accession>D7M354</accession>
<organism evidence="2">
    <name type="scientific">Arabidopsis lyrata subsp. lyrata</name>
    <name type="common">Lyre-leaved rock-cress</name>
    <dbReference type="NCBI Taxonomy" id="81972"/>
    <lineage>
        <taxon>Eukaryota</taxon>
        <taxon>Viridiplantae</taxon>
        <taxon>Streptophyta</taxon>
        <taxon>Embryophyta</taxon>
        <taxon>Tracheophyta</taxon>
        <taxon>Spermatophyta</taxon>
        <taxon>Magnoliopsida</taxon>
        <taxon>eudicotyledons</taxon>
        <taxon>Gunneridae</taxon>
        <taxon>Pentapetalae</taxon>
        <taxon>rosids</taxon>
        <taxon>malvids</taxon>
        <taxon>Brassicales</taxon>
        <taxon>Brassicaceae</taxon>
        <taxon>Camelineae</taxon>
        <taxon>Arabidopsis</taxon>
    </lineage>
</organism>
<dbReference type="Proteomes" id="UP000008694">
    <property type="component" value="Unassembled WGS sequence"/>
</dbReference>
<proteinExistence type="predicted"/>
<evidence type="ECO:0000313" key="1">
    <source>
        <dbReference type="EMBL" id="EFH50460.1"/>
    </source>
</evidence>
<dbReference type="HOGENOM" id="CLU_2430070_0_0_1"/>
<dbReference type="Gramene" id="scaffold_602545.1">
    <property type="protein sequence ID" value="scaffold_602545.1"/>
    <property type="gene ID" value="scaffold_602545.1"/>
</dbReference>
<evidence type="ECO:0000313" key="2">
    <source>
        <dbReference type="Proteomes" id="UP000008694"/>
    </source>
</evidence>
<protein>
    <submittedName>
        <fullName evidence="1">Uncharacterized protein</fullName>
    </submittedName>
</protein>
<keyword evidence="2" id="KW-1185">Reference proteome</keyword>
<dbReference type="AlphaFoldDB" id="D7M354"/>
<name>D7M354_ARALL</name>
<sequence>MNHRAKPKASHHTNFFKKGYLTYWISLSRIQYFADVANVATSANSTRYFSNPFTLFTTVRSWSVHRPNPISTVKTFARFFLDIFFSLTIIL</sequence>
<reference evidence="2" key="1">
    <citation type="journal article" date="2011" name="Nat. Genet.">
        <title>The Arabidopsis lyrata genome sequence and the basis of rapid genome size change.</title>
        <authorList>
            <person name="Hu T.T."/>
            <person name="Pattyn P."/>
            <person name="Bakker E.G."/>
            <person name="Cao J."/>
            <person name="Cheng J.-F."/>
            <person name="Clark R.M."/>
            <person name="Fahlgren N."/>
            <person name="Fawcett J.A."/>
            <person name="Grimwood J."/>
            <person name="Gundlach H."/>
            <person name="Haberer G."/>
            <person name="Hollister J.D."/>
            <person name="Ossowski S."/>
            <person name="Ottilar R.P."/>
            <person name="Salamov A.A."/>
            <person name="Schneeberger K."/>
            <person name="Spannagl M."/>
            <person name="Wang X."/>
            <person name="Yang L."/>
            <person name="Nasrallah M.E."/>
            <person name="Bergelson J."/>
            <person name="Carrington J.C."/>
            <person name="Gaut B.S."/>
            <person name="Schmutz J."/>
            <person name="Mayer K.F.X."/>
            <person name="Van de Peer Y."/>
            <person name="Grigoriev I.V."/>
            <person name="Nordborg M."/>
            <person name="Weigel D."/>
            <person name="Guo Y.-L."/>
        </authorList>
    </citation>
    <scope>NUCLEOTIDE SEQUENCE [LARGE SCALE GENOMIC DNA]</scope>
    <source>
        <strain evidence="2">cv. MN47</strain>
    </source>
</reference>